<evidence type="ECO:0000313" key="3">
    <source>
        <dbReference type="Proteomes" id="UP000830729"/>
    </source>
</evidence>
<protein>
    <submittedName>
        <fullName evidence="2">Glycerophosphodiester phosphodiesterase</fullName>
    </submittedName>
</protein>
<dbReference type="Pfam" id="PF03009">
    <property type="entry name" value="GDPD"/>
    <property type="match status" value="1"/>
</dbReference>
<dbReference type="PANTHER" id="PTHR46211">
    <property type="entry name" value="GLYCEROPHOSPHORYL DIESTER PHOSPHODIESTERASE"/>
    <property type="match status" value="1"/>
</dbReference>
<organism evidence="2 3">
    <name type="scientific">Halorussus limi</name>
    <dbReference type="NCBI Taxonomy" id="2938695"/>
    <lineage>
        <taxon>Archaea</taxon>
        <taxon>Methanobacteriati</taxon>
        <taxon>Methanobacteriota</taxon>
        <taxon>Stenosarchaea group</taxon>
        <taxon>Halobacteria</taxon>
        <taxon>Halobacteriales</taxon>
        <taxon>Haladaptataceae</taxon>
        <taxon>Halorussus</taxon>
    </lineage>
</organism>
<dbReference type="AlphaFoldDB" id="A0A8U0HTL1"/>
<keyword evidence="3" id="KW-1185">Reference proteome</keyword>
<dbReference type="InterPro" id="IPR030395">
    <property type="entry name" value="GP_PDE_dom"/>
</dbReference>
<dbReference type="KEGG" id="halx:M0R89_16040"/>
<dbReference type="PROSITE" id="PS51704">
    <property type="entry name" value="GP_PDE"/>
    <property type="match status" value="1"/>
</dbReference>
<dbReference type="Proteomes" id="UP000830729">
    <property type="component" value="Chromosome"/>
</dbReference>
<dbReference type="Gene3D" id="3.20.20.190">
    <property type="entry name" value="Phosphatidylinositol (PI) phosphodiesterase"/>
    <property type="match status" value="1"/>
</dbReference>
<dbReference type="InterPro" id="IPR017946">
    <property type="entry name" value="PLC-like_Pdiesterase_TIM-brl"/>
</dbReference>
<proteinExistence type="predicted"/>
<dbReference type="GeneID" id="72186741"/>
<feature type="domain" description="GP-PDE" evidence="1">
    <location>
        <begin position="1"/>
        <end position="217"/>
    </location>
</feature>
<evidence type="ECO:0000259" key="1">
    <source>
        <dbReference type="PROSITE" id="PS51704"/>
    </source>
</evidence>
<reference evidence="2 3" key="1">
    <citation type="submission" date="2022-04" db="EMBL/GenBank/DDBJ databases">
        <title>Diverse halophilic archaea isolated from saline environments.</title>
        <authorList>
            <person name="Cui H.-L."/>
        </authorList>
    </citation>
    <scope>NUCLEOTIDE SEQUENCE [LARGE SCALE GENOMIC DNA]</scope>
    <source>
        <strain evidence="2 3">XZYJT49</strain>
    </source>
</reference>
<dbReference type="RefSeq" id="WP_248650085.1">
    <property type="nucleotide sequence ID" value="NZ_CP096659.1"/>
</dbReference>
<dbReference type="GO" id="GO:0008081">
    <property type="term" value="F:phosphoric diester hydrolase activity"/>
    <property type="evidence" value="ECO:0007669"/>
    <property type="project" value="InterPro"/>
</dbReference>
<dbReference type="CDD" id="cd08556">
    <property type="entry name" value="GDPD"/>
    <property type="match status" value="1"/>
</dbReference>
<gene>
    <name evidence="2" type="ORF">M0R89_16040</name>
</gene>
<dbReference type="GO" id="GO:0006629">
    <property type="term" value="P:lipid metabolic process"/>
    <property type="evidence" value="ECO:0007669"/>
    <property type="project" value="InterPro"/>
</dbReference>
<name>A0A8U0HTL1_9EURY</name>
<evidence type="ECO:0000313" key="2">
    <source>
        <dbReference type="EMBL" id="UPV74036.1"/>
    </source>
</evidence>
<dbReference type="SUPFAM" id="SSF51695">
    <property type="entry name" value="PLC-like phosphodiesterases"/>
    <property type="match status" value="1"/>
</dbReference>
<accession>A0A8U0HTL1</accession>
<dbReference type="EMBL" id="CP096659">
    <property type="protein sequence ID" value="UPV74036.1"/>
    <property type="molecule type" value="Genomic_DNA"/>
</dbReference>
<sequence length="217" mass="23563">MQITAHRGFGDQHPENTVCAVRRASRFADAVEIDVQRCGTGELVVSHWNEVKLVTDGFGEVGDLSATELAALRVEGSDCGIPLLTEVLEVIPPAVDINVEVKETGLVADLLAALEGVENDVVVSSLHPDPLWRTRMLDESMPLAFNFDVRPDANFETATTLDCAYANPHWTLCLATDLVERAHEAGMEVHAWPVGSRSLAWALARRGVDGLITTKPL</sequence>
<dbReference type="PANTHER" id="PTHR46211:SF14">
    <property type="entry name" value="GLYCEROPHOSPHODIESTER PHOSPHODIESTERASE"/>
    <property type="match status" value="1"/>
</dbReference>